<dbReference type="Pfam" id="PF00155">
    <property type="entry name" value="Aminotran_1_2"/>
    <property type="match status" value="1"/>
</dbReference>
<dbReference type="PANTHER" id="PTHR13693:SF3">
    <property type="entry name" value="LD36009P"/>
    <property type="match status" value="1"/>
</dbReference>
<dbReference type="OMA" id="RMMSGHT"/>
<dbReference type="CDD" id="cd06454">
    <property type="entry name" value="KBL_like"/>
    <property type="match status" value="1"/>
</dbReference>
<dbReference type="Proteomes" id="UP000054558">
    <property type="component" value="Unassembled WGS sequence"/>
</dbReference>
<evidence type="ECO:0000256" key="8">
    <source>
        <dbReference type="ARBA" id="ARBA00022919"/>
    </source>
</evidence>
<dbReference type="GO" id="GO:0016020">
    <property type="term" value="C:membrane"/>
    <property type="evidence" value="ECO:0007669"/>
    <property type="project" value="GOC"/>
</dbReference>
<feature type="domain" description="Aminotransferase class I/classII large" evidence="12">
    <location>
        <begin position="100"/>
        <end position="459"/>
    </location>
</feature>
<dbReference type="GO" id="GO:0017059">
    <property type="term" value="C:serine palmitoyltransferase complex"/>
    <property type="evidence" value="ECO:0000318"/>
    <property type="project" value="GO_Central"/>
</dbReference>
<evidence type="ECO:0000256" key="11">
    <source>
        <dbReference type="SAM" id="Phobius"/>
    </source>
</evidence>
<dbReference type="PROSITE" id="PS00599">
    <property type="entry name" value="AA_TRANSFER_CLASS_2"/>
    <property type="match status" value="1"/>
</dbReference>
<dbReference type="GO" id="GO:0004758">
    <property type="term" value="F:serine C-palmitoyltransferase activity"/>
    <property type="evidence" value="ECO:0000318"/>
    <property type="project" value="GO_Central"/>
</dbReference>
<reference evidence="13 14" key="1">
    <citation type="journal article" date="2014" name="Nat. Commun.">
        <title>Klebsormidium flaccidum genome reveals primary factors for plant terrestrial adaptation.</title>
        <authorList>
            <person name="Hori K."/>
            <person name="Maruyama F."/>
            <person name="Fujisawa T."/>
            <person name="Togashi T."/>
            <person name="Yamamoto N."/>
            <person name="Seo M."/>
            <person name="Sato S."/>
            <person name="Yamada T."/>
            <person name="Mori H."/>
            <person name="Tajima N."/>
            <person name="Moriyama T."/>
            <person name="Ikeuchi M."/>
            <person name="Watanabe M."/>
            <person name="Wada H."/>
            <person name="Kobayashi K."/>
            <person name="Saito M."/>
            <person name="Masuda T."/>
            <person name="Sasaki-Sekimoto Y."/>
            <person name="Mashiguchi K."/>
            <person name="Awai K."/>
            <person name="Shimojima M."/>
            <person name="Masuda S."/>
            <person name="Iwai M."/>
            <person name="Nobusawa T."/>
            <person name="Narise T."/>
            <person name="Kondo S."/>
            <person name="Saito H."/>
            <person name="Sato R."/>
            <person name="Murakawa M."/>
            <person name="Ihara Y."/>
            <person name="Oshima-Yamada Y."/>
            <person name="Ohtaka K."/>
            <person name="Satoh M."/>
            <person name="Sonobe K."/>
            <person name="Ishii M."/>
            <person name="Ohtani R."/>
            <person name="Kanamori-Sato M."/>
            <person name="Honoki R."/>
            <person name="Miyazaki D."/>
            <person name="Mochizuki H."/>
            <person name="Umetsu J."/>
            <person name="Higashi K."/>
            <person name="Shibata D."/>
            <person name="Kamiya Y."/>
            <person name="Sato N."/>
            <person name="Nakamura Y."/>
            <person name="Tabata S."/>
            <person name="Ida S."/>
            <person name="Kurokawa K."/>
            <person name="Ohta H."/>
        </authorList>
    </citation>
    <scope>NUCLEOTIDE SEQUENCE [LARGE SCALE GENOMIC DNA]</scope>
    <source>
        <strain evidence="13 14">NIES-2285</strain>
    </source>
</reference>
<evidence type="ECO:0000313" key="14">
    <source>
        <dbReference type="Proteomes" id="UP000054558"/>
    </source>
</evidence>
<comment type="catalytic activity">
    <reaction evidence="9">
        <text>L-serine + hexadecanoyl-CoA + H(+) = 3-oxosphinganine + CO2 + CoA</text>
        <dbReference type="Rhea" id="RHEA:14761"/>
        <dbReference type="ChEBI" id="CHEBI:15378"/>
        <dbReference type="ChEBI" id="CHEBI:16526"/>
        <dbReference type="ChEBI" id="CHEBI:33384"/>
        <dbReference type="ChEBI" id="CHEBI:57287"/>
        <dbReference type="ChEBI" id="CHEBI:57379"/>
        <dbReference type="ChEBI" id="CHEBI:58299"/>
        <dbReference type="EC" id="2.3.1.50"/>
    </reaction>
</comment>
<protein>
    <recommendedName>
        <fullName evidence="5">serine C-palmitoyltransferase</fullName>
        <ecNumber evidence="5">2.3.1.50</ecNumber>
    </recommendedName>
</protein>
<evidence type="ECO:0000256" key="6">
    <source>
        <dbReference type="ARBA" id="ARBA00022679"/>
    </source>
</evidence>
<keyword evidence="8" id="KW-0746">Sphingolipid metabolism</keyword>
<dbReference type="EMBL" id="DF237037">
    <property type="protein sequence ID" value="GAQ81699.1"/>
    <property type="molecule type" value="Genomic_DNA"/>
</dbReference>
<dbReference type="InterPro" id="IPR001917">
    <property type="entry name" value="Aminotrans_II_pyridoxalP_BS"/>
</dbReference>
<evidence type="ECO:0000256" key="2">
    <source>
        <dbReference type="ARBA" id="ARBA00004760"/>
    </source>
</evidence>
<dbReference type="GO" id="GO:0046512">
    <property type="term" value="P:sphingosine biosynthetic process"/>
    <property type="evidence" value="ECO:0000318"/>
    <property type="project" value="GO_Central"/>
</dbReference>
<dbReference type="InterPro" id="IPR015422">
    <property type="entry name" value="PyrdxlP-dep_Trfase_small"/>
</dbReference>
<keyword evidence="6" id="KW-0808">Transferase</keyword>
<keyword evidence="11" id="KW-0812">Transmembrane</keyword>
<dbReference type="STRING" id="105231.A0A1Y1HWZ6"/>
<keyword evidence="11" id="KW-1133">Transmembrane helix</keyword>
<comment type="similarity">
    <text evidence="4 10">Belongs to the class-II pyridoxal-phosphate-dependent aminotransferase family.</text>
</comment>
<dbReference type="InterPro" id="IPR004839">
    <property type="entry name" value="Aminotransferase_I/II_large"/>
</dbReference>
<dbReference type="InterPro" id="IPR050087">
    <property type="entry name" value="AON_synthase_class-II"/>
</dbReference>
<keyword evidence="8" id="KW-0443">Lipid metabolism</keyword>
<evidence type="ECO:0000259" key="12">
    <source>
        <dbReference type="Pfam" id="PF00155"/>
    </source>
</evidence>
<comment type="pathway">
    <text evidence="2">Lipid metabolism; sphingolipid metabolism.</text>
</comment>
<evidence type="ECO:0000256" key="3">
    <source>
        <dbReference type="ARBA" id="ARBA00004991"/>
    </source>
</evidence>
<dbReference type="GO" id="GO:0030170">
    <property type="term" value="F:pyridoxal phosphate binding"/>
    <property type="evidence" value="ECO:0007669"/>
    <property type="project" value="InterPro"/>
</dbReference>
<gene>
    <name evidence="13" type="ORF">KFL_000880130</name>
</gene>
<dbReference type="SUPFAM" id="SSF53383">
    <property type="entry name" value="PLP-dependent transferases"/>
    <property type="match status" value="1"/>
</dbReference>
<keyword evidence="14" id="KW-1185">Reference proteome</keyword>
<feature type="transmembrane region" description="Helical" evidence="11">
    <location>
        <begin position="6"/>
        <end position="26"/>
    </location>
</feature>
<evidence type="ECO:0000256" key="1">
    <source>
        <dbReference type="ARBA" id="ARBA00001933"/>
    </source>
</evidence>
<evidence type="ECO:0000256" key="9">
    <source>
        <dbReference type="ARBA" id="ARBA00048528"/>
    </source>
</evidence>
<dbReference type="GO" id="GO:0046513">
    <property type="term" value="P:ceramide biosynthetic process"/>
    <property type="evidence" value="ECO:0000318"/>
    <property type="project" value="GO_Central"/>
</dbReference>
<dbReference type="EC" id="2.3.1.50" evidence="5"/>
<dbReference type="Gene3D" id="3.90.1150.10">
    <property type="entry name" value="Aspartate Aminotransferase, domain 1"/>
    <property type="match status" value="1"/>
</dbReference>
<keyword evidence="7 10" id="KW-0663">Pyridoxal phosphate</keyword>
<dbReference type="InterPro" id="IPR015421">
    <property type="entry name" value="PyrdxlP-dep_Trfase_major"/>
</dbReference>
<comment type="pathway">
    <text evidence="3">Sphingolipid metabolism.</text>
</comment>
<accession>A0A1Y1HWZ6</accession>
<evidence type="ECO:0000256" key="4">
    <source>
        <dbReference type="ARBA" id="ARBA00008392"/>
    </source>
</evidence>
<dbReference type="OrthoDB" id="65434at2759"/>
<proteinExistence type="inferred from homology"/>
<dbReference type="Gene3D" id="3.40.640.10">
    <property type="entry name" value="Type I PLP-dependent aspartate aminotransferase-like (Major domain)"/>
    <property type="match status" value="1"/>
</dbReference>
<evidence type="ECO:0000256" key="10">
    <source>
        <dbReference type="RuleBase" id="RU003693"/>
    </source>
</evidence>
<sequence>MGVPIPYFAALTTYFSYGLLFVFGHLRDWFRTFFRKNRPPKGYAPLCRDFEDFYTRNLYHRIQDCWNRPISSAPDAWIDVIERTRPAGSKPLQRLPETRHCLNLGSYNYLGFAAADEYCTDRVVKSLHHYSASTCSSRMEVGTTELHVELEEMVARFVGKPAAIVYGMGFATNSTTLPAMAGKGTLLISDSLNHSSIVTGARASGAKIAVFQHNIPSHLEQVLRESIVEGQPRTHRPWKKIIIIVEGIYSMEGEICRLPEIVELKKKYKAYLYLDEAHSIGALGRTGRGACEQTGVDPADVDVMMGTFTKSFGSCGGYLAGSEEFVAYLRHTSPGSLYATAMSPPAVQQCISSFKVLLGEDGTTRGQQKLRDLHDNANWFRSELRKLGVEVLGDEDSPVMPVMLYNPAKIPAFSRECLKRNIAVVVVGFPATPLLLSRARVCISASHTRADLEHALRVLNEVSDVVSLKYMPVALDPLEIKLKGL</sequence>
<dbReference type="PANTHER" id="PTHR13693">
    <property type="entry name" value="CLASS II AMINOTRANSFERASE/8-AMINO-7-OXONONANOATE SYNTHASE"/>
    <property type="match status" value="1"/>
</dbReference>
<organism evidence="13 14">
    <name type="scientific">Klebsormidium nitens</name>
    <name type="common">Green alga</name>
    <name type="synonym">Ulothrix nitens</name>
    <dbReference type="NCBI Taxonomy" id="105231"/>
    <lineage>
        <taxon>Eukaryota</taxon>
        <taxon>Viridiplantae</taxon>
        <taxon>Streptophyta</taxon>
        <taxon>Klebsormidiophyceae</taxon>
        <taxon>Klebsormidiales</taxon>
        <taxon>Klebsormidiaceae</taxon>
        <taxon>Klebsormidium</taxon>
    </lineage>
</organism>
<evidence type="ECO:0000313" key="13">
    <source>
        <dbReference type="EMBL" id="GAQ81699.1"/>
    </source>
</evidence>
<dbReference type="InterPro" id="IPR015424">
    <property type="entry name" value="PyrdxlP-dep_Trfase"/>
</dbReference>
<keyword evidence="11" id="KW-0472">Membrane</keyword>
<comment type="cofactor">
    <cofactor evidence="1 10">
        <name>pyridoxal 5'-phosphate</name>
        <dbReference type="ChEBI" id="CHEBI:597326"/>
    </cofactor>
</comment>
<evidence type="ECO:0000256" key="5">
    <source>
        <dbReference type="ARBA" id="ARBA00013220"/>
    </source>
</evidence>
<dbReference type="AlphaFoldDB" id="A0A1Y1HWZ6"/>
<evidence type="ECO:0000256" key="7">
    <source>
        <dbReference type="ARBA" id="ARBA00022898"/>
    </source>
</evidence>
<name>A0A1Y1HWZ6_KLENI</name>
<dbReference type="UniPathway" id="UPA00222"/>